<accession>A0A3M7TUW7</accession>
<protein>
    <recommendedName>
        <fullName evidence="3">ATPase</fullName>
    </recommendedName>
</protein>
<dbReference type="AlphaFoldDB" id="A0A3M7TUW7"/>
<dbReference type="RefSeq" id="WP_122896968.1">
    <property type="nucleotide sequence ID" value="NZ_RHIB01000001.1"/>
</dbReference>
<evidence type="ECO:0000313" key="2">
    <source>
        <dbReference type="Proteomes" id="UP000278746"/>
    </source>
</evidence>
<dbReference type="Gene3D" id="3.40.50.300">
    <property type="entry name" value="P-loop containing nucleotide triphosphate hydrolases"/>
    <property type="match status" value="1"/>
</dbReference>
<organism evidence="1 2">
    <name type="scientific">Alteribacter keqinensis</name>
    <dbReference type="NCBI Taxonomy" id="2483800"/>
    <lineage>
        <taxon>Bacteria</taxon>
        <taxon>Bacillati</taxon>
        <taxon>Bacillota</taxon>
        <taxon>Bacilli</taxon>
        <taxon>Bacillales</taxon>
        <taxon>Bacillaceae</taxon>
        <taxon>Alteribacter</taxon>
    </lineage>
</organism>
<dbReference type="Proteomes" id="UP000278746">
    <property type="component" value="Unassembled WGS sequence"/>
</dbReference>
<reference evidence="1 2" key="1">
    <citation type="submission" date="2018-10" db="EMBL/GenBank/DDBJ databases">
        <title>Bacillus Keqinensis sp. nov., a moderately halophilic bacterium isolated from a saline-alkaline lake.</title>
        <authorList>
            <person name="Wang H."/>
        </authorList>
    </citation>
    <scope>NUCLEOTIDE SEQUENCE [LARGE SCALE GENOMIC DNA]</scope>
    <source>
        <strain evidence="1 2">KQ-3</strain>
    </source>
</reference>
<dbReference type="EMBL" id="RHIB01000001">
    <property type="protein sequence ID" value="RNA69448.1"/>
    <property type="molecule type" value="Genomic_DNA"/>
</dbReference>
<comment type="caution">
    <text evidence="1">The sequence shown here is derived from an EMBL/GenBank/DDBJ whole genome shotgun (WGS) entry which is preliminary data.</text>
</comment>
<dbReference type="SUPFAM" id="SSF52540">
    <property type="entry name" value="P-loop containing nucleoside triphosphate hydrolases"/>
    <property type="match status" value="1"/>
</dbReference>
<evidence type="ECO:0000313" key="1">
    <source>
        <dbReference type="EMBL" id="RNA69448.1"/>
    </source>
</evidence>
<evidence type="ECO:0008006" key="3">
    <source>
        <dbReference type="Google" id="ProtNLM"/>
    </source>
</evidence>
<proteinExistence type="predicted"/>
<dbReference type="InterPro" id="IPR027417">
    <property type="entry name" value="P-loop_NTPase"/>
</dbReference>
<gene>
    <name evidence="1" type="ORF">EBO34_05785</name>
</gene>
<keyword evidence="2" id="KW-1185">Reference proteome</keyword>
<name>A0A3M7TUW7_9BACI</name>
<sequence length="350" mass="39451">MSNYLWRAHTSRGYVSLIEKAADQFEDIHLISGGSKKMREDVLNLLLNKQVQNRAHFVRYLHPTDGKTLEGISDGHRILILGDDPLHPLKAGARTFDLNSCLTSEKNDELRQLMEQLRNQETKVHRSFGEGKAIHVQKEDYYLKGMDFSKADKAAEDVITIMFDGKGHRKPDSISDERFFGGATAYGPVNFIHSITQPLSNRIIIKGRSGSGKSTLMRKVVKHAEDSGLDVRSFPCGLDPDSLDMVVIPELSYAILDGTAPHVINPTREGDHVIDMFERCMDPAVEKEYETELQELSALYTGKMKSGTEGLKVMLKLENKLDQLCLSRLNERSMMGLVNELNERITTRCE</sequence>
<dbReference type="OrthoDB" id="9781752at2"/>